<dbReference type="EMBL" id="ML995558">
    <property type="protein sequence ID" value="KAF2135698.1"/>
    <property type="molecule type" value="Genomic_DNA"/>
</dbReference>
<dbReference type="RefSeq" id="XP_033391416.1">
    <property type="nucleotide sequence ID" value="XM_033535723.1"/>
</dbReference>
<proteinExistence type="predicted"/>
<protein>
    <submittedName>
        <fullName evidence="1">Uncharacterized protein</fullName>
    </submittedName>
</protein>
<evidence type="ECO:0000313" key="1">
    <source>
        <dbReference type="EMBL" id="KAF2135698.1"/>
    </source>
</evidence>
<sequence length="208" mass="22516">MRAVSEAWNDPWVMRSRARAPLDGRDLCVCSLWALMAGWDESRSHGAASIQHRSAIILRVYWKLRCAVACGLGGGDWAVPSPCCSGDSGRQGPRQPRRARACAGGHLKREQLLQLPPSGHDSTWRGPQSAEWDCPANASRWCLLAAQHALNAAQLSGEQSPDLTPCCCSGKPLAGCGKGYCSFGAARLLTPVHTAVRMRACVGEWLYF</sequence>
<accession>A0A6A6AWQ8</accession>
<evidence type="ECO:0000313" key="2">
    <source>
        <dbReference type="Proteomes" id="UP000799438"/>
    </source>
</evidence>
<dbReference type="Proteomes" id="UP000799438">
    <property type="component" value="Unassembled WGS sequence"/>
</dbReference>
<dbReference type="GeneID" id="54293219"/>
<organism evidence="1 2">
    <name type="scientific">Aplosporella prunicola CBS 121167</name>
    <dbReference type="NCBI Taxonomy" id="1176127"/>
    <lineage>
        <taxon>Eukaryota</taxon>
        <taxon>Fungi</taxon>
        <taxon>Dikarya</taxon>
        <taxon>Ascomycota</taxon>
        <taxon>Pezizomycotina</taxon>
        <taxon>Dothideomycetes</taxon>
        <taxon>Dothideomycetes incertae sedis</taxon>
        <taxon>Botryosphaeriales</taxon>
        <taxon>Aplosporellaceae</taxon>
        <taxon>Aplosporella</taxon>
    </lineage>
</organism>
<gene>
    <name evidence="1" type="ORF">K452DRAFT_165991</name>
</gene>
<keyword evidence="2" id="KW-1185">Reference proteome</keyword>
<dbReference type="AlphaFoldDB" id="A0A6A6AWQ8"/>
<name>A0A6A6AWQ8_9PEZI</name>
<reference evidence="1" key="1">
    <citation type="journal article" date="2020" name="Stud. Mycol.">
        <title>101 Dothideomycetes genomes: a test case for predicting lifestyles and emergence of pathogens.</title>
        <authorList>
            <person name="Haridas S."/>
            <person name="Albert R."/>
            <person name="Binder M."/>
            <person name="Bloem J."/>
            <person name="Labutti K."/>
            <person name="Salamov A."/>
            <person name="Andreopoulos B."/>
            <person name="Baker S."/>
            <person name="Barry K."/>
            <person name="Bills G."/>
            <person name="Bluhm B."/>
            <person name="Cannon C."/>
            <person name="Castanera R."/>
            <person name="Culley D."/>
            <person name="Daum C."/>
            <person name="Ezra D."/>
            <person name="Gonzalez J."/>
            <person name="Henrissat B."/>
            <person name="Kuo A."/>
            <person name="Liang C."/>
            <person name="Lipzen A."/>
            <person name="Lutzoni F."/>
            <person name="Magnuson J."/>
            <person name="Mondo S."/>
            <person name="Nolan M."/>
            <person name="Ohm R."/>
            <person name="Pangilinan J."/>
            <person name="Park H.-J."/>
            <person name="Ramirez L."/>
            <person name="Alfaro M."/>
            <person name="Sun H."/>
            <person name="Tritt A."/>
            <person name="Yoshinaga Y."/>
            <person name="Zwiers L.-H."/>
            <person name="Turgeon B."/>
            <person name="Goodwin S."/>
            <person name="Spatafora J."/>
            <person name="Crous P."/>
            <person name="Grigoriev I."/>
        </authorList>
    </citation>
    <scope>NUCLEOTIDE SEQUENCE</scope>
    <source>
        <strain evidence="1">CBS 121167</strain>
    </source>
</reference>